<keyword evidence="2" id="KW-0378">Hydrolase</keyword>
<evidence type="ECO:0000256" key="1">
    <source>
        <dbReference type="ARBA" id="ARBA00006096"/>
    </source>
</evidence>
<evidence type="ECO:0000313" key="4">
    <source>
        <dbReference type="EMBL" id="SFH87119.1"/>
    </source>
</evidence>
<dbReference type="PANTHER" id="PTHR30023">
    <property type="entry name" value="D-ALANYL-D-ALANINE CARBOXYPEPTIDASE"/>
    <property type="match status" value="1"/>
</dbReference>
<dbReference type="Gene3D" id="3.50.80.20">
    <property type="entry name" value="D-Ala-D-Ala carboxypeptidase C, peptidase S13"/>
    <property type="match status" value="1"/>
</dbReference>
<dbReference type="InterPro" id="IPR012338">
    <property type="entry name" value="Beta-lactam/transpept-like"/>
</dbReference>
<feature type="signal peptide" evidence="3">
    <location>
        <begin position="1"/>
        <end position="21"/>
    </location>
</feature>
<sequence length="485" mass="53465">MFRLKKSLLLSAFSISFFAFSQGTFASSQYPQMYENQADSKDAKSVRSFAAKDQIDSEISRMISDPVLKNANWGFVVYDPVTQKTVTGYNENSALVPASTTKLLTTDTAYDLVGEKFKWKTQLEYKGDIDAEGVLNGNLYIVGSGDPSLGTRKAGAASYTDISSDYLRAIAGAGIKKIKGDIIIQTAIFKVNKSPVLPENIVWVEDGNYYLPVGTTTDINPRNEKLTVPAKNPFSENERYFYVSPYAHKMVFANTFDGKNFLSTALPEAPSYLATLLRNSLIKSKVSVSGTVINLKTQPKAENRKVLYTYESPTLEEIIFYTNQHSDNGLAEAIMRMVGFQKYGDQTVTSGKEAVVDHLKAIGFDLNGFNYIDGSGLSHSNTVMPIAQAKFLASRMKEEYFKDYFDSLPVAGQSGTLKHMFLNSDANGQIFAKTGTLNKVKALAGFIKTKSGRTLTFSLLVNNYAGSVNQVKQKMEELLAPTLDL</sequence>
<dbReference type="GO" id="GO:0006508">
    <property type="term" value="P:proteolysis"/>
    <property type="evidence" value="ECO:0007669"/>
    <property type="project" value="InterPro"/>
</dbReference>
<accession>A0A1I3DKL1</accession>
<dbReference type="NCBIfam" id="TIGR00666">
    <property type="entry name" value="PBP4"/>
    <property type="match status" value="1"/>
</dbReference>
<keyword evidence="4" id="KW-0645">Protease</keyword>
<dbReference type="RefSeq" id="WP_090078601.1">
    <property type="nucleotide sequence ID" value="NZ_FOQT01000001.1"/>
</dbReference>
<dbReference type="Proteomes" id="UP000198931">
    <property type="component" value="Unassembled WGS sequence"/>
</dbReference>
<gene>
    <name evidence="4" type="ORF">SAMN05443292_0531</name>
</gene>
<dbReference type="STRING" id="1125876.SAMN05443292_0531"/>
<dbReference type="PRINTS" id="PR00922">
    <property type="entry name" value="DADACBPTASE3"/>
</dbReference>
<dbReference type="Pfam" id="PF02113">
    <property type="entry name" value="Peptidase_S13"/>
    <property type="match status" value="2"/>
</dbReference>
<dbReference type="Gene3D" id="3.40.710.10">
    <property type="entry name" value="DD-peptidase/beta-lactamase superfamily"/>
    <property type="match status" value="2"/>
</dbReference>
<dbReference type="GO" id="GO:0000270">
    <property type="term" value="P:peptidoglycan metabolic process"/>
    <property type="evidence" value="ECO:0007669"/>
    <property type="project" value="TreeGrafter"/>
</dbReference>
<dbReference type="EMBL" id="FOQT01000001">
    <property type="protein sequence ID" value="SFH87119.1"/>
    <property type="molecule type" value="Genomic_DNA"/>
</dbReference>
<dbReference type="PANTHER" id="PTHR30023:SF0">
    <property type="entry name" value="PENICILLIN-SENSITIVE CARBOXYPEPTIDASE A"/>
    <property type="match status" value="1"/>
</dbReference>
<proteinExistence type="inferred from homology"/>
<feature type="chain" id="PRO_5011796134" evidence="3">
    <location>
        <begin position="22"/>
        <end position="485"/>
    </location>
</feature>
<protein>
    <submittedName>
        <fullName evidence="4">D-alanyl-D-alanine carboxypeptidase / D-alanyl-D-alanine-endopeptidase (Penicillin-binding protein 4)</fullName>
    </submittedName>
</protein>
<evidence type="ECO:0000256" key="2">
    <source>
        <dbReference type="ARBA" id="ARBA00022801"/>
    </source>
</evidence>
<dbReference type="OrthoDB" id="9802627at2"/>
<evidence type="ECO:0000256" key="3">
    <source>
        <dbReference type="SAM" id="SignalP"/>
    </source>
</evidence>
<comment type="similarity">
    <text evidence="1">Belongs to the peptidase S13 family.</text>
</comment>
<keyword evidence="5" id="KW-1185">Reference proteome</keyword>
<evidence type="ECO:0000313" key="5">
    <source>
        <dbReference type="Proteomes" id="UP000198931"/>
    </source>
</evidence>
<dbReference type="GO" id="GO:0004185">
    <property type="term" value="F:serine-type carboxypeptidase activity"/>
    <property type="evidence" value="ECO:0007669"/>
    <property type="project" value="InterPro"/>
</dbReference>
<keyword evidence="4" id="KW-0121">Carboxypeptidase</keyword>
<keyword evidence="3" id="KW-0732">Signal</keyword>
<name>A0A1I3DKL1_9FLAO</name>
<dbReference type="SUPFAM" id="SSF56601">
    <property type="entry name" value="beta-lactamase/transpeptidase-like"/>
    <property type="match status" value="1"/>
</dbReference>
<dbReference type="InterPro" id="IPR000667">
    <property type="entry name" value="Peptidase_S13"/>
</dbReference>
<dbReference type="AlphaFoldDB" id="A0A1I3DKL1"/>
<organism evidence="4 5">
    <name type="scientific">Halpernia frigidisoli</name>
    <dbReference type="NCBI Taxonomy" id="1125876"/>
    <lineage>
        <taxon>Bacteria</taxon>
        <taxon>Pseudomonadati</taxon>
        <taxon>Bacteroidota</taxon>
        <taxon>Flavobacteriia</taxon>
        <taxon>Flavobacteriales</taxon>
        <taxon>Weeksellaceae</taxon>
        <taxon>Chryseobacterium group</taxon>
        <taxon>Halpernia</taxon>
    </lineage>
</organism>
<reference evidence="4 5" key="1">
    <citation type="submission" date="2016-10" db="EMBL/GenBank/DDBJ databases">
        <authorList>
            <person name="de Groot N.N."/>
        </authorList>
    </citation>
    <scope>NUCLEOTIDE SEQUENCE [LARGE SCALE GENOMIC DNA]</scope>
    <source>
        <strain evidence="4 5">DSM 26000</strain>
    </source>
</reference>